<dbReference type="InterPro" id="IPR036856">
    <property type="entry name" value="Ald_Oxase/Xan_DH_a/b_sf"/>
</dbReference>
<dbReference type="InterPro" id="IPR000674">
    <property type="entry name" value="Ald_Oxase/Xan_DH_a/b"/>
</dbReference>
<organism evidence="1 2">
    <name type="scientific">Haematobacter massiliensis</name>
    <dbReference type="NCBI Taxonomy" id="195105"/>
    <lineage>
        <taxon>Bacteria</taxon>
        <taxon>Pseudomonadati</taxon>
        <taxon>Pseudomonadota</taxon>
        <taxon>Alphaproteobacteria</taxon>
        <taxon>Rhodobacterales</taxon>
        <taxon>Paracoccaceae</taxon>
        <taxon>Haematobacter</taxon>
    </lineage>
</organism>
<dbReference type="InterPro" id="IPR037165">
    <property type="entry name" value="AldOxase/xan_DH_Mopterin-bd_sf"/>
</dbReference>
<comment type="caution">
    <text evidence="1">The sequence shown here is derived from an EMBL/GenBank/DDBJ whole genome shotgun (WGS) entry which is preliminary data.</text>
</comment>
<dbReference type="SUPFAM" id="SSF56003">
    <property type="entry name" value="Molybdenum cofactor-binding domain"/>
    <property type="match status" value="2"/>
</dbReference>
<dbReference type="Pfam" id="PF02738">
    <property type="entry name" value="MoCoBD_1"/>
    <property type="match status" value="1"/>
</dbReference>
<evidence type="ECO:0000313" key="2">
    <source>
        <dbReference type="Proteomes" id="UP000028826"/>
    </source>
</evidence>
<dbReference type="OrthoDB" id="9767994at2"/>
<dbReference type="AlphaFoldDB" id="A0A086Y346"/>
<dbReference type="SUPFAM" id="SSF54665">
    <property type="entry name" value="CO dehydrogenase molybdoprotein N-domain-like"/>
    <property type="match status" value="1"/>
</dbReference>
<keyword evidence="2" id="KW-1185">Reference proteome</keyword>
<proteinExistence type="predicted"/>
<dbReference type="PROSITE" id="PS51318">
    <property type="entry name" value="TAT"/>
    <property type="match status" value="1"/>
</dbReference>
<evidence type="ECO:0000313" key="1">
    <source>
        <dbReference type="EMBL" id="KFI28696.1"/>
    </source>
</evidence>
<sequence>MGNLRLPPRGEAIRGLTRRGFLITLTAAGVTFGYARRAVAAMDPAQPDGLPVPPVGEVFEPTIWYTIDSQGKVEVNIIRAEMGQHVGTAIARILADELDVPWANVRITHVDSAAKWGMMVTGGSWSVAQSWGIYRQAGAAGRIALMEAAAARWNVSPADCVAREGRVTSGANSLSYGELVSDGISRAFTEDELKGLPLKPVGDLRLVGQDVEALDIPNKITGKTIFGIDAKIDGAVWGAPILPPTRVGSKVRTVDDSAAKAVQGYVQSITLDDASGTVPGWVMVIATSHIAAQRAAAQVKVTWEAGPTAKVTEADILDHARKLIADTGTGAILDTGDSDTAPAFAAAADRLEAEYTTATVLHFQLEPLNAAAFRNADGIWEIHTGNQWQSLILPSLAAALGEPEDRIVMRTYMLGGGFGRRLNGDYAVPVALASKALNGKPVKMIMTREQDVLFDSPRSASVQRVAMAFDARGQVAAMEHDAAAGWPTQVMAPPALPKGTNGEPYDPFAISGADHWYSVGKQRVRAISNDLANATFRPGWLRSVGPGWTIWAVESFMDEAAHKLGRDPLEFRLSLLRAEGRNAGSSPLAVGGAARQAAALRRAAEMIGWGSEMPADTGIGLATSFGQERDMPTWVGCGARVHVDRETGYVRVEKLSIATDAGIIVDPDGALAQTEGATLWGLSMALYEGTAFEAGNVRDHNLDTYTPLRMIDTPEIDIAFLPSSEAPVGLGEPATTVVAPAIGNAIFNAVGIRMRHLPIMPDAVLAALGQTARKL</sequence>
<dbReference type="Proteomes" id="UP000028826">
    <property type="component" value="Unassembled WGS sequence"/>
</dbReference>
<accession>A0A086Y346</accession>
<dbReference type="EMBL" id="JGYG01000007">
    <property type="protein sequence ID" value="KFI28696.1"/>
    <property type="molecule type" value="Genomic_DNA"/>
</dbReference>
<dbReference type="PANTHER" id="PTHR47495">
    <property type="entry name" value="ALDEHYDE DEHYDROGENASE"/>
    <property type="match status" value="1"/>
</dbReference>
<dbReference type="InterPro" id="IPR008274">
    <property type="entry name" value="AldOxase/xan_DH_MoCoBD1"/>
</dbReference>
<dbReference type="InterPro" id="IPR012368">
    <property type="entry name" value="OxRdtase_Mopterin-bd_su_IorB"/>
</dbReference>
<dbReference type="InterPro" id="IPR046867">
    <property type="entry name" value="AldOxase/xan_DH_MoCoBD2"/>
</dbReference>
<gene>
    <name evidence="1" type="ORF">CN97_18300</name>
</gene>
<reference evidence="1 2" key="1">
    <citation type="submission" date="2014-03" db="EMBL/GenBank/DDBJ databases">
        <title>Genome of Haematobacter massiliensis CCUG 47968.</title>
        <authorList>
            <person name="Wang D."/>
            <person name="Wang G."/>
        </authorList>
    </citation>
    <scope>NUCLEOTIDE SEQUENCE [LARGE SCALE GENOMIC DNA]</scope>
    <source>
        <strain evidence="1 2">CCUG 47968</strain>
    </source>
</reference>
<dbReference type="SMART" id="SM01008">
    <property type="entry name" value="Ald_Xan_dh_C"/>
    <property type="match status" value="1"/>
</dbReference>
<dbReference type="InterPro" id="IPR006311">
    <property type="entry name" value="TAT_signal"/>
</dbReference>
<dbReference type="Pfam" id="PF20256">
    <property type="entry name" value="MoCoBD_2"/>
    <property type="match status" value="2"/>
</dbReference>
<dbReference type="PIRSF" id="PIRSF036389">
    <property type="entry name" value="IOR_B"/>
    <property type="match status" value="1"/>
</dbReference>
<dbReference type="Gene3D" id="3.30.365.10">
    <property type="entry name" value="Aldehyde oxidase/xanthine dehydrogenase, molybdopterin binding domain"/>
    <property type="match status" value="4"/>
</dbReference>
<dbReference type="STRING" id="195105.CN97_18300"/>
<name>A0A086Y346_9RHOB</name>
<dbReference type="PANTHER" id="PTHR47495:SF2">
    <property type="entry name" value="ALDEHYDE DEHYDROGENASE"/>
    <property type="match status" value="1"/>
</dbReference>
<dbReference type="Gene3D" id="3.90.1170.50">
    <property type="entry name" value="Aldehyde oxidase/xanthine dehydrogenase, a/b hammerhead"/>
    <property type="match status" value="2"/>
</dbReference>
<dbReference type="eggNOG" id="COG1529">
    <property type="taxonomic scope" value="Bacteria"/>
</dbReference>
<dbReference type="GO" id="GO:0016491">
    <property type="term" value="F:oxidoreductase activity"/>
    <property type="evidence" value="ECO:0007669"/>
    <property type="project" value="InterPro"/>
</dbReference>
<protein>
    <submittedName>
        <fullName evidence="1">Aldehyde dehydrogenase</fullName>
    </submittedName>
</protein>
<dbReference type="RefSeq" id="WP_035711696.1">
    <property type="nucleotide sequence ID" value="NZ_CAMIFG010000002.1"/>
</dbReference>
<dbReference type="InterPro" id="IPR052516">
    <property type="entry name" value="N-heterocyclic_Hydroxylase"/>
</dbReference>